<sequence length="174" mass="20276">MKEITDGKWEKRVLLLNQNFEPLTITKAKRAICLLYLQKAELVASYEGVKVRSVSSSLPLPSVLRLFKYVRAKRREIPLTKRNIYRRDNYRCQYCGRQNLALTTDHVIPKSLGGKDTWENLVTACVECNTKKGARRAKEFPLKLIRQPKKPNPLTFLLNSLPEIPEDWKPYLFQ</sequence>
<evidence type="ECO:0000259" key="1">
    <source>
        <dbReference type="SMART" id="SM00507"/>
    </source>
</evidence>
<dbReference type="GO" id="GO:0008270">
    <property type="term" value="F:zinc ion binding"/>
    <property type="evidence" value="ECO:0007669"/>
    <property type="project" value="InterPro"/>
</dbReference>
<keyword evidence="2" id="KW-0540">Nuclease</keyword>
<accession>A0A7C3YYY4</accession>
<dbReference type="SMART" id="SM00507">
    <property type="entry name" value="HNHc"/>
    <property type="match status" value="1"/>
</dbReference>
<dbReference type="PANTHER" id="PTHR33877:SF2">
    <property type="entry name" value="OS07G0170200 PROTEIN"/>
    <property type="match status" value="1"/>
</dbReference>
<dbReference type="AlphaFoldDB" id="A0A7C3YYY4"/>
<feature type="domain" description="HNH nuclease" evidence="1">
    <location>
        <begin position="79"/>
        <end position="130"/>
    </location>
</feature>
<gene>
    <name evidence="2" type="ORF">ENX07_00110</name>
</gene>
<evidence type="ECO:0000313" key="2">
    <source>
        <dbReference type="EMBL" id="HGE98477.1"/>
    </source>
</evidence>
<dbReference type="PANTHER" id="PTHR33877">
    <property type="entry name" value="SLL1193 PROTEIN"/>
    <property type="match status" value="1"/>
</dbReference>
<dbReference type="InterPro" id="IPR002711">
    <property type="entry name" value="HNH"/>
</dbReference>
<dbReference type="Pfam" id="PF01844">
    <property type="entry name" value="HNH"/>
    <property type="match status" value="1"/>
</dbReference>
<dbReference type="CDD" id="cd00085">
    <property type="entry name" value="HNHc"/>
    <property type="match status" value="1"/>
</dbReference>
<keyword evidence="2" id="KW-0378">Hydrolase</keyword>
<dbReference type="InterPro" id="IPR052892">
    <property type="entry name" value="NA-targeting_endonuclease"/>
</dbReference>
<dbReference type="EMBL" id="DTMQ01000001">
    <property type="protein sequence ID" value="HGE98477.1"/>
    <property type="molecule type" value="Genomic_DNA"/>
</dbReference>
<organism evidence="2">
    <name type="scientific">candidate division WOR-3 bacterium</name>
    <dbReference type="NCBI Taxonomy" id="2052148"/>
    <lineage>
        <taxon>Bacteria</taxon>
        <taxon>Bacteria division WOR-3</taxon>
    </lineage>
</organism>
<dbReference type="GO" id="GO:0004519">
    <property type="term" value="F:endonuclease activity"/>
    <property type="evidence" value="ECO:0007669"/>
    <property type="project" value="UniProtKB-KW"/>
</dbReference>
<name>A0A7C3YYY4_UNCW3</name>
<comment type="caution">
    <text evidence="2">The sequence shown here is derived from an EMBL/GenBank/DDBJ whole genome shotgun (WGS) entry which is preliminary data.</text>
</comment>
<dbReference type="InterPro" id="IPR003615">
    <property type="entry name" value="HNH_nuc"/>
</dbReference>
<dbReference type="GO" id="GO:0003676">
    <property type="term" value="F:nucleic acid binding"/>
    <property type="evidence" value="ECO:0007669"/>
    <property type="project" value="InterPro"/>
</dbReference>
<dbReference type="Gene3D" id="1.10.30.50">
    <property type="match status" value="1"/>
</dbReference>
<reference evidence="2" key="1">
    <citation type="journal article" date="2020" name="mSystems">
        <title>Genome- and Community-Level Interaction Insights into Carbon Utilization and Element Cycling Functions of Hydrothermarchaeota in Hydrothermal Sediment.</title>
        <authorList>
            <person name="Zhou Z."/>
            <person name="Liu Y."/>
            <person name="Xu W."/>
            <person name="Pan J."/>
            <person name="Luo Z.H."/>
            <person name="Li M."/>
        </authorList>
    </citation>
    <scope>NUCLEOTIDE SEQUENCE [LARGE SCALE GENOMIC DNA]</scope>
    <source>
        <strain evidence="2">SpSt-906</strain>
    </source>
</reference>
<keyword evidence="2" id="KW-0255">Endonuclease</keyword>
<protein>
    <submittedName>
        <fullName evidence="2">HNH endonuclease</fullName>
    </submittedName>
</protein>
<proteinExistence type="predicted"/>